<accession>A0A2P2GKU3</accession>
<gene>
    <name evidence="2" type="ORF">VO63_23300</name>
</gene>
<protein>
    <submittedName>
        <fullName evidence="2">Uncharacterized protein</fullName>
    </submittedName>
</protein>
<reference evidence="2 3" key="1">
    <citation type="submission" date="2015-05" db="EMBL/GenBank/DDBJ databases">
        <title>Draft Genome assembly of Streptomyces showdoensis.</title>
        <authorList>
            <person name="Thapa K.K."/>
            <person name="Metsa-Ketela M."/>
        </authorList>
    </citation>
    <scope>NUCLEOTIDE SEQUENCE [LARGE SCALE GENOMIC DNA]</scope>
    <source>
        <strain evidence="2 3">ATCC 15227</strain>
    </source>
</reference>
<sequence length="72" mass="7080">MVVLILSGVLALTVAGCVCVVWAARGGPRWTHGVAAATQAAGRLARGATRSGRKRNGGEYPFGGDGGAGGGE</sequence>
<evidence type="ECO:0000313" key="2">
    <source>
        <dbReference type="EMBL" id="KKZ71469.1"/>
    </source>
</evidence>
<dbReference type="Proteomes" id="UP000265325">
    <property type="component" value="Unassembled WGS sequence"/>
</dbReference>
<organism evidence="2 3">
    <name type="scientific">Streptomyces showdoensis</name>
    <dbReference type="NCBI Taxonomy" id="68268"/>
    <lineage>
        <taxon>Bacteria</taxon>
        <taxon>Bacillati</taxon>
        <taxon>Actinomycetota</taxon>
        <taxon>Actinomycetes</taxon>
        <taxon>Kitasatosporales</taxon>
        <taxon>Streptomycetaceae</taxon>
        <taxon>Streptomyces</taxon>
    </lineage>
</organism>
<comment type="caution">
    <text evidence="2">The sequence shown here is derived from an EMBL/GenBank/DDBJ whole genome shotgun (WGS) entry which is preliminary data.</text>
</comment>
<dbReference type="RefSeq" id="WP_046909891.1">
    <property type="nucleotide sequence ID" value="NZ_BAAAXG010000026.1"/>
</dbReference>
<evidence type="ECO:0000313" key="3">
    <source>
        <dbReference type="Proteomes" id="UP000265325"/>
    </source>
</evidence>
<feature type="compositionally biased region" description="Gly residues" evidence="1">
    <location>
        <begin position="60"/>
        <end position="72"/>
    </location>
</feature>
<name>A0A2P2GKU3_STREW</name>
<dbReference type="AlphaFoldDB" id="A0A2P2GKU3"/>
<dbReference type="EMBL" id="LAQS01000038">
    <property type="protein sequence ID" value="KKZ71469.1"/>
    <property type="molecule type" value="Genomic_DNA"/>
</dbReference>
<proteinExistence type="predicted"/>
<feature type="region of interest" description="Disordered" evidence="1">
    <location>
        <begin position="46"/>
        <end position="72"/>
    </location>
</feature>
<evidence type="ECO:0000256" key="1">
    <source>
        <dbReference type="SAM" id="MobiDB-lite"/>
    </source>
</evidence>
<keyword evidence="3" id="KW-1185">Reference proteome</keyword>
<dbReference type="OrthoDB" id="4336637at2"/>